<name>A0AAU2AF03_9ACTN</name>
<dbReference type="InterPro" id="IPR036188">
    <property type="entry name" value="FAD/NAD-bd_sf"/>
</dbReference>
<dbReference type="GO" id="GO:0008202">
    <property type="term" value="P:steroid metabolic process"/>
    <property type="evidence" value="ECO:0007669"/>
    <property type="project" value="UniProtKB-ARBA"/>
</dbReference>
<keyword evidence="4" id="KW-0560">Oxidoreductase</keyword>
<dbReference type="Pfam" id="PF00890">
    <property type="entry name" value="FAD_binding_2"/>
    <property type="match status" value="1"/>
</dbReference>
<dbReference type="AlphaFoldDB" id="A0AAU2AF03"/>
<evidence type="ECO:0000259" key="6">
    <source>
        <dbReference type="Pfam" id="PF00890"/>
    </source>
</evidence>
<dbReference type="Gene3D" id="3.90.700.10">
    <property type="entry name" value="Succinate dehydrogenase/fumarate reductase flavoprotein, catalytic domain"/>
    <property type="match status" value="1"/>
</dbReference>
<feature type="region of interest" description="Disordered" evidence="5">
    <location>
        <begin position="273"/>
        <end position="296"/>
    </location>
</feature>
<dbReference type="Gene3D" id="3.50.50.60">
    <property type="entry name" value="FAD/NAD(P)-binding domain"/>
    <property type="match status" value="2"/>
</dbReference>
<dbReference type="PANTHER" id="PTHR43400:SF10">
    <property type="entry name" value="3-OXOSTEROID 1-DEHYDROGENASE"/>
    <property type="match status" value="1"/>
</dbReference>
<evidence type="ECO:0000313" key="7">
    <source>
        <dbReference type="EMBL" id="WTT22320.1"/>
    </source>
</evidence>
<sequence>MTGWDHATDFLVVGSGAGVVGAVRARALGKDVLVVEKSELFGGSTCMSGGVMWLPHNPLMRRESVPDSVDAALAYFDTVVGDAGPASSPARRLAYINSGVEMVEFLESEGLEFRRCEGYSDYYSGVRGCEGGSARGRAIEAKAFDRKRLGPWQDSIRPGVSGGLTVYTGEAGPMMLMRTRIGLAVLARVGLRTALGRIRGQRLVTNGAALTARLLQVLLRQGVDVWLESALKDLVVQDSRVIGAVLHQNGRDVRVRVREGVLLAAGGFARDKEMRERHSDGRPTSDRWTSANPGDTGETIRIAMAHGAATDMLDEAWWMPSWIMPDGTPTMCLSERSKPGAVIVDAAGRRYFNEAVAYQEAGQRMHAHEREFGGAIPSWLVVDSRHRTHYPFGMSPPGRTPEEWITSGAMKRADSLEDLAGRCGIDAGGLLKTVERFNRFAAAGADEDFHRGEGDHEKYYGDITHEPNPCLGPVSKPPFYAVALYPGDIGTSGGLLCDEFARVLDTDGTPIDGLYATGNCTASVMGRKYLGAGASIAASAVFGYVAANHASR</sequence>
<accession>A0AAU2AF03</accession>
<organism evidence="7">
    <name type="scientific">Streptomyces sp. NBC_00093</name>
    <dbReference type="NCBI Taxonomy" id="2975649"/>
    <lineage>
        <taxon>Bacteria</taxon>
        <taxon>Bacillati</taxon>
        <taxon>Actinomycetota</taxon>
        <taxon>Actinomycetes</taxon>
        <taxon>Kitasatosporales</taxon>
        <taxon>Streptomycetaceae</taxon>
        <taxon>Streptomyces</taxon>
    </lineage>
</organism>
<dbReference type="PANTHER" id="PTHR43400">
    <property type="entry name" value="FUMARATE REDUCTASE"/>
    <property type="match status" value="1"/>
</dbReference>
<keyword evidence="2" id="KW-0285">Flavoprotein</keyword>
<feature type="domain" description="FAD-dependent oxidoreductase 2 FAD-binding" evidence="6">
    <location>
        <begin position="9"/>
        <end position="536"/>
    </location>
</feature>
<dbReference type="InterPro" id="IPR050315">
    <property type="entry name" value="FAD-oxidoreductase_2"/>
</dbReference>
<dbReference type="SUPFAM" id="SSF51905">
    <property type="entry name" value="FAD/NAD(P)-binding domain"/>
    <property type="match status" value="1"/>
</dbReference>
<dbReference type="EMBL" id="CP108222">
    <property type="protein sequence ID" value="WTT22320.1"/>
    <property type="molecule type" value="Genomic_DNA"/>
</dbReference>
<evidence type="ECO:0000256" key="1">
    <source>
        <dbReference type="ARBA" id="ARBA00001974"/>
    </source>
</evidence>
<protein>
    <submittedName>
        <fullName evidence="7">FAD-dependent oxidoreductase</fullName>
    </submittedName>
</protein>
<dbReference type="InterPro" id="IPR027477">
    <property type="entry name" value="Succ_DH/fumarate_Rdtase_cat_sf"/>
</dbReference>
<keyword evidence="3" id="KW-0274">FAD</keyword>
<evidence type="ECO:0000256" key="3">
    <source>
        <dbReference type="ARBA" id="ARBA00022827"/>
    </source>
</evidence>
<comment type="cofactor">
    <cofactor evidence="1">
        <name>FAD</name>
        <dbReference type="ChEBI" id="CHEBI:57692"/>
    </cofactor>
</comment>
<dbReference type="InterPro" id="IPR003953">
    <property type="entry name" value="FAD-dep_OxRdtase_2_FAD-bd"/>
</dbReference>
<proteinExistence type="predicted"/>
<reference evidence="7" key="1">
    <citation type="submission" date="2022-10" db="EMBL/GenBank/DDBJ databases">
        <title>The complete genomes of actinobacterial strains from the NBC collection.</title>
        <authorList>
            <person name="Joergensen T.S."/>
            <person name="Alvarez Arevalo M."/>
            <person name="Sterndorff E.B."/>
            <person name="Faurdal D."/>
            <person name="Vuksanovic O."/>
            <person name="Mourched A.-S."/>
            <person name="Charusanti P."/>
            <person name="Shaw S."/>
            <person name="Blin K."/>
            <person name="Weber T."/>
        </authorList>
    </citation>
    <scope>NUCLEOTIDE SEQUENCE</scope>
    <source>
        <strain evidence="7">NBC_00093</strain>
    </source>
</reference>
<feature type="compositionally biased region" description="Basic and acidic residues" evidence="5">
    <location>
        <begin position="273"/>
        <end position="285"/>
    </location>
</feature>
<evidence type="ECO:0000256" key="5">
    <source>
        <dbReference type="SAM" id="MobiDB-lite"/>
    </source>
</evidence>
<evidence type="ECO:0000256" key="2">
    <source>
        <dbReference type="ARBA" id="ARBA00022630"/>
    </source>
</evidence>
<gene>
    <name evidence="7" type="ORF">OHA22_45650</name>
</gene>
<evidence type="ECO:0000256" key="4">
    <source>
        <dbReference type="ARBA" id="ARBA00023002"/>
    </source>
</evidence>
<dbReference type="GO" id="GO:0033765">
    <property type="term" value="F:steroid dehydrogenase activity, acting on the CH-CH group of donors"/>
    <property type="evidence" value="ECO:0007669"/>
    <property type="project" value="UniProtKB-ARBA"/>
</dbReference>
<dbReference type="SUPFAM" id="SSF56425">
    <property type="entry name" value="Succinate dehydrogenase/fumarate reductase flavoprotein, catalytic domain"/>
    <property type="match status" value="1"/>
</dbReference>